<organism evidence="3 4">
    <name type="scientific">Diaphorina citri</name>
    <name type="common">Asian citrus psyllid</name>
    <dbReference type="NCBI Taxonomy" id="121845"/>
    <lineage>
        <taxon>Eukaryota</taxon>
        <taxon>Metazoa</taxon>
        <taxon>Ecdysozoa</taxon>
        <taxon>Arthropoda</taxon>
        <taxon>Hexapoda</taxon>
        <taxon>Insecta</taxon>
        <taxon>Pterygota</taxon>
        <taxon>Neoptera</taxon>
        <taxon>Paraneoptera</taxon>
        <taxon>Hemiptera</taxon>
        <taxon>Sternorrhyncha</taxon>
        <taxon>Psylloidea</taxon>
        <taxon>Psyllidae</taxon>
        <taxon>Diaphorininae</taxon>
        <taxon>Diaphorina</taxon>
    </lineage>
</organism>
<dbReference type="KEGG" id="dci:103522429"/>
<dbReference type="GeneID" id="103522429"/>
<dbReference type="RefSeq" id="XP_008485754.1">
    <property type="nucleotide sequence ID" value="XM_008487532.1"/>
</dbReference>
<dbReference type="SUPFAM" id="SSF56219">
    <property type="entry name" value="DNase I-like"/>
    <property type="match status" value="1"/>
</dbReference>
<dbReference type="PaxDb" id="121845-A0A1S3DPE1"/>
<dbReference type="PANTHER" id="PTHR43250">
    <property type="entry name" value="EXODEOXYRIBONUCLEASE III"/>
    <property type="match status" value="1"/>
</dbReference>
<feature type="region of interest" description="Disordered" evidence="1">
    <location>
        <begin position="1"/>
        <end position="47"/>
    </location>
</feature>
<dbReference type="InterPro" id="IPR036691">
    <property type="entry name" value="Endo/exonu/phosph_ase_sf"/>
</dbReference>
<name>A0A1S3DPE1_DIACI</name>
<dbReference type="InterPro" id="IPR037493">
    <property type="entry name" value="ExoIII-like"/>
</dbReference>
<reference evidence="4" key="1">
    <citation type="submission" date="2025-08" db="UniProtKB">
        <authorList>
            <consortium name="RefSeq"/>
        </authorList>
    </citation>
    <scope>IDENTIFICATION</scope>
</reference>
<protein>
    <submittedName>
        <fullName evidence="4">Uncharacterized protein LOC103522429</fullName>
    </submittedName>
</protein>
<keyword evidence="3" id="KW-1185">Reference proteome</keyword>
<sequence>MENTSQNSTTLPGTRDNIFADPGLEPSSGLTRRIPGPSEVKKQDKQIPCSQRKKLKIRISTWNIGSMTGKSKEIADVMRRRHIDIACVQETKWQNTNENKSRYLETDCQDYKLYYYGKTNKRNGVGVIIEKKYQENVVKITGVTDRILIVKIVILDKIYNIVSAYAPQVGCSEDEKSEFYEK</sequence>
<dbReference type="AlphaFoldDB" id="A0A1S3DPE1"/>
<dbReference type="PANTHER" id="PTHR43250:SF2">
    <property type="entry name" value="EXODEOXYRIBONUCLEASE III"/>
    <property type="match status" value="1"/>
</dbReference>
<dbReference type="GO" id="GO:0006281">
    <property type="term" value="P:DNA repair"/>
    <property type="evidence" value="ECO:0007669"/>
    <property type="project" value="InterPro"/>
</dbReference>
<dbReference type="OMA" id="RISTWNI"/>
<dbReference type="Gene3D" id="3.60.10.10">
    <property type="entry name" value="Endonuclease/exonuclease/phosphatase"/>
    <property type="match status" value="1"/>
</dbReference>
<evidence type="ECO:0000256" key="1">
    <source>
        <dbReference type="SAM" id="MobiDB-lite"/>
    </source>
</evidence>
<evidence type="ECO:0000313" key="3">
    <source>
        <dbReference type="Proteomes" id="UP000079169"/>
    </source>
</evidence>
<feature type="domain" description="Endonuclease/exonuclease/phosphatase" evidence="2">
    <location>
        <begin position="61"/>
        <end position="149"/>
    </location>
</feature>
<dbReference type="InterPro" id="IPR005135">
    <property type="entry name" value="Endo/exonuclease/phosphatase"/>
</dbReference>
<accession>A0A1S3DPE1</accession>
<evidence type="ECO:0000259" key="2">
    <source>
        <dbReference type="Pfam" id="PF03372"/>
    </source>
</evidence>
<dbReference type="STRING" id="121845.A0A1S3DPE1"/>
<dbReference type="Pfam" id="PF03372">
    <property type="entry name" value="Exo_endo_phos"/>
    <property type="match status" value="1"/>
</dbReference>
<dbReference type="Proteomes" id="UP000079169">
    <property type="component" value="Unplaced"/>
</dbReference>
<dbReference type="GO" id="GO:0008311">
    <property type="term" value="F:double-stranded DNA 3'-5' DNA exonuclease activity"/>
    <property type="evidence" value="ECO:0007669"/>
    <property type="project" value="InterPro"/>
</dbReference>
<feature type="compositionally biased region" description="Polar residues" evidence="1">
    <location>
        <begin position="1"/>
        <end position="12"/>
    </location>
</feature>
<evidence type="ECO:0000313" key="4">
    <source>
        <dbReference type="RefSeq" id="XP_008485754.1"/>
    </source>
</evidence>
<gene>
    <name evidence="4" type="primary">LOC103522429</name>
</gene>
<proteinExistence type="predicted"/>